<accession>A0AAV6G7V8</accession>
<protein>
    <submittedName>
        <fullName evidence="1">Uncharacterized protein</fullName>
    </submittedName>
</protein>
<dbReference type="EMBL" id="JADWDJ010000013">
    <property type="protein sequence ID" value="KAG5271214.1"/>
    <property type="molecule type" value="Genomic_DNA"/>
</dbReference>
<sequence>MQPEDMVAKTTGTKMNFKANSPGSYICIPPNQYLAFSGEGVKYASVYLEGSSGECVKTIVENYSIPNNKSFIVTANHEIKFQKDGGVIGEDEDSVRHGQQE</sequence>
<evidence type="ECO:0000313" key="2">
    <source>
        <dbReference type="Proteomes" id="UP000823561"/>
    </source>
</evidence>
<dbReference type="AlphaFoldDB" id="A0AAV6G7V8"/>
<organism evidence="1 2">
    <name type="scientific">Alosa alosa</name>
    <name type="common">allis shad</name>
    <dbReference type="NCBI Taxonomy" id="278164"/>
    <lineage>
        <taxon>Eukaryota</taxon>
        <taxon>Metazoa</taxon>
        <taxon>Chordata</taxon>
        <taxon>Craniata</taxon>
        <taxon>Vertebrata</taxon>
        <taxon>Euteleostomi</taxon>
        <taxon>Actinopterygii</taxon>
        <taxon>Neopterygii</taxon>
        <taxon>Teleostei</taxon>
        <taxon>Clupei</taxon>
        <taxon>Clupeiformes</taxon>
        <taxon>Clupeoidei</taxon>
        <taxon>Clupeidae</taxon>
        <taxon>Alosa</taxon>
    </lineage>
</organism>
<proteinExistence type="predicted"/>
<dbReference type="Proteomes" id="UP000823561">
    <property type="component" value="Chromosome 13"/>
</dbReference>
<comment type="caution">
    <text evidence="1">The sequence shown here is derived from an EMBL/GenBank/DDBJ whole genome shotgun (WGS) entry which is preliminary data.</text>
</comment>
<evidence type="ECO:0000313" key="1">
    <source>
        <dbReference type="EMBL" id="KAG5271214.1"/>
    </source>
</evidence>
<reference evidence="1" key="1">
    <citation type="submission" date="2020-10" db="EMBL/GenBank/DDBJ databases">
        <title>Chromosome-scale genome assembly of the Allis shad, Alosa alosa.</title>
        <authorList>
            <person name="Margot Z."/>
            <person name="Christophe K."/>
            <person name="Cabau C."/>
            <person name="Louis A."/>
            <person name="Berthelot C."/>
            <person name="Parey E."/>
            <person name="Roest Crollius H."/>
            <person name="Montfort J."/>
            <person name="Robinson-Rechavi M."/>
            <person name="Bucao C."/>
            <person name="Bouchez O."/>
            <person name="Gislard M."/>
            <person name="Lluch J."/>
            <person name="Milhes M."/>
            <person name="Lampietro C."/>
            <person name="Lopez Roques C."/>
            <person name="Donnadieu C."/>
            <person name="Braasch I."/>
            <person name="Desvignes T."/>
            <person name="Postlethwait J."/>
            <person name="Bobe J."/>
            <person name="Guiguen Y."/>
        </authorList>
    </citation>
    <scope>NUCLEOTIDE SEQUENCE</scope>
    <source>
        <strain evidence="1">M-15738</strain>
        <tissue evidence="1">Blood</tissue>
    </source>
</reference>
<name>A0AAV6G7V8_9TELE</name>
<keyword evidence="2" id="KW-1185">Reference proteome</keyword>
<gene>
    <name evidence="1" type="ORF">AALO_G00177180</name>
</gene>